<protein>
    <submittedName>
        <fullName evidence="4">O-methyltransferase</fullName>
    </submittedName>
</protein>
<dbReference type="Gene3D" id="3.40.50.150">
    <property type="entry name" value="Vaccinia Virus protein VP39"/>
    <property type="match status" value="1"/>
</dbReference>
<dbReference type="SUPFAM" id="SSF53335">
    <property type="entry name" value="S-adenosyl-L-methionine-dependent methyltransferases"/>
    <property type="match status" value="1"/>
</dbReference>
<dbReference type="GO" id="GO:0008168">
    <property type="term" value="F:methyltransferase activity"/>
    <property type="evidence" value="ECO:0007669"/>
    <property type="project" value="UniProtKB-KW"/>
</dbReference>
<reference evidence="4" key="1">
    <citation type="submission" date="2020-02" db="EMBL/GenBank/DDBJ databases">
        <authorList>
            <person name="Meier V. D."/>
        </authorList>
    </citation>
    <scope>NUCLEOTIDE SEQUENCE</scope>
    <source>
        <strain evidence="4">AVDCRST_MAG50</strain>
    </source>
</reference>
<keyword evidence="1 4" id="KW-0489">Methyltransferase</keyword>
<gene>
    <name evidence="4" type="ORF">AVDCRST_MAG50-160</name>
</gene>
<keyword evidence="2 4" id="KW-0808">Transferase</keyword>
<dbReference type="Pfam" id="PF04072">
    <property type="entry name" value="LCM"/>
    <property type="match status" value="1"/>
</dbReference>
<evidence type="ECO:0000256" key="2">
    <source>
        <dbReference type="ARBA" id="ARBA00022679"/>
    </source>
</evidence>
<dbReference type="InterPro" id="IPR029063">
    <property type="entry name" value="SAM-dependent_MTases_sf"/>
</dbReference>
<dbReference type="EMBL" id="CADCTF010000012">
    <property type="protein sequence ID" value="CAA9213621.1"/>
    <property type="molecule type" value="Genomic_DNA"/>
</dbReference>
<dbReference type="InterPro" id="IPR007213">
    <property type="entry name" value="Ppm1/Ppm2/Tcmp"/>
</dbReference>
<sequence length="117" mass="12998">MERARAEARPKGLAARLDFEMLGRQAEAMALRTVAVDDAVRAADNPQLVILGAGLDGRAWRMPELADVAVFERRPTRIAARQAGTGPRAVADRRITALRPRRPLPRRPRPGHGRHWP</sequence>
<evidence type="ECO:0000313" key="4">
    <source>
        <dbReference type="EMBL" id="CAA9213621.1"/>
    </source>
</evidence>
<evidence type="ECO:0000256" key="3">
    <source>
        <dbReference type="SAM" id="MobiDB-lite"/>
    </source>
</evidence>
<name>A0A6J4H402_9ACTN</name>
<accession>A0A6J4H402</accession>
<dbReference type="GO" id="GO:0032259">
    <property type="term" value="P:methylation"/>
    <property type="evidence" value="ECO:0007669"/>
    <property type="project" value="UniProtKB-KW"/>
</dbReference>
<feature type="region of interest" description="Disordered" evidence="3">
    <location>
        <begin position="80"/>
        <end position="117"/>
    </location>
</feature>
<proteinExistence type="predicted"/>
<evidence type="ECO:0000256" key="1">
    <source>
        <dbReference type="ARBA" id="ARBA00022603"/>
    </source>
</evidence>
<dbReference type="AlphaFoldDB" id="A0A6J4H402"/>
<organism evidence="4">
    <name type="scientific">uncultured Acidimicrobiales bacterium</name>
    <dbReference type="NCBI Taxonomy" id="310071"/>
    <lineage>
        <taxon>Bacteria</taxon>
        <taxon>Bacillati</taxon>
        <taxon>Actinomycetota</taxon>
        <taxon>Acidimicrobiia</taxon>
        <taxon>Acidimicrobiales</taxon>
        <taxon>environmental samples</taxon>
    </lineage>
</organism>
<feature type="compositionally biased region" description="Basic residues" evidence="3">
    <location>
        <begin position="99"/>
        <end position="117"/>
    </location>
</feature>